<protein>
    <submittedName>
        <fullName evidence="2">Uncharacterized protein</fullName>
    </submittedName>
</protein>
<evidence type="ECO:0000313" key="2">
    <source>
        <dbReference type="EMBL" id="MCS5480295.1"/>
    </source>
</evidence>
<gene>
    <name evidence="2" type="ORF">NYP18_11580</name>
</gene>
<feature type="compositionally biased region" description="Polar residues" evidence="1">
    <location>
        <begin position="1"/>
        <end position="10"/>
    </location>
</feature>
<comment type="caution">
    <text evidence="2">The sequence shown here is derived from an EMBL/GenBank/DDBJ whole genome shotgun (WGS) entry which is preliminary data.</text>
</comment>
<proteinExistence type="predicted"/>
<dbReference type="RefSeq" id="WP_259428357.1">
    <property type="nucleotide sequence ID" value="NZ_JANWTC010000009.1"/>
</dbReference>
<dbReference type="Proteomes" id="UP001205965">
    <property type="component" value="Unassembled WGS sequence"/>
</dbReference>
<organism evidence="2 3">
    <name type="scientific">Corynebacterium lemuris</name>
    <dbReference type="NCBI Taxonomy" id="1859292"/>
    <lineage>
        <taxon>Bacteria</taxon>
        <taxon>Bacillati</taxon>
        <taxon>Actinomycetota</taxon>
        <taxon>Actinomycetes</taxon>
        <taxon>Mycobacteriales</taxon>
        <taxon>Corynebacteriaceae</taxon>
        <taxon>Corynebacterium</taxon>
    </lineage>
</organism>
<evidence type="ECO:0000256" key="1">
    <source>
        <dbReference type="SAM" id="MobiDB-lite"/>
    </source>
</evidence>
<name>A0ABT2FYH9_9CORY</name>
<feature type="region of interest" description="Disordered" evidence="1">
    <location>
        <begin position="1"/>
        <end position="57"/>
    </location>
</feature>
<feature type="compositionally biased region" description="Basic and acidic residues" evidence="1">
    <location>
        <begin position="33"/>
        <end position="57"/>
    </location>
</feature>
<evidence type="ECO:0000313" key="3">
    <source>
        <dbReference type="Proteomes" id="UP001205965"/>
    </source>
</evidence>
<keyword evidence="3" id="KW-1185">Reference proteome</keyword>
<dbReference type="EMBL" id="JANWTC010000009">
    <property type="protein sequence ID" value="MCS5480295.1"/>
    <property type="molecule type" value="Genomic_DNA"/>
</dbReference>
<reference evidence="2 3" key="1">
    <citation type="submission" date="2022-08" db="EMBL/GenBank/DDBJ databases">
        <title>YIM 101645 draft genome.</title>
        <authorList>
            <person name="Chen X."/>
        </authorList>
    </citation>
    <scope>NUCLEOTIDE SEQUENCE [LARGE SCALE GENOMIC DNA]</scope>
    <source>
        <strain evidence="2 3">YIM 101645</strain>
    </source>
</reference>
<sequence length="57" mass="6473">MNTDPRNPDQQPDPIADSDGRPAQQPTDEPQPEDQRDRDTFDHKRPVNPPRDGENPA</sequence>
<accession>A0ABT2FYH9</accession>